<evidence type="ECO:0000313" key="4">
    <source>
        <dbReference type="EMBL" id="KAL3279370.1"/>
    </source>
</evidence>
<protein>
    <recommendedName>
        <fullName evidence="3">HTH psq-type domain-containing protein</fullName>
    </recommendedName>
</protein>
<name>A0ABD2NLB1_9CUCU</name>
<feature type="compositionally biased region" description="Basic and acidic residues" evidence="2">
    <location>
        <begin position="67"/>
        <end position="79"/>
    </location>
</feature>
<organism evidence="4 5">
    <name type="scientific">Cryptolaemus montrouzieri</name>
    <dbReference type="NCBI Taxonomy" id="559131"/>
    <lineage>
        <taxon>Eukaryota</taxon>
        <taxon>Metazoa</taxon>
        <taxon>Ecdysozoa</taxon>
        <taxon>Arthropoda</taxon>
        <taxon>Hexapoda</taxon>
        <taxon>Insecta</taxon>
        <taxon>Pterygota</taxon>
        <taxon>Neoptera</taxon>
        <taxon>Endopterygota</taxon>
        <taxon>Coleoptera</taxon>
        <taxon>Polyphaga</taxon>
        <taxon>Cucujiformia</taxon>
        <taxon>Coccinelloidea</taxon>
        <taxon>Coccinellidae</taxon>
        <taxon>Scymninae</taxon>
        <taxon>Scymnini</taxon>
        <taxon>Cryptolaemus</taxon>
    </lineage>
</organism>
<reference evidence="4 5" key="1">
    <citation type="journal article" date="2021" name="BMC Biol.">
        <title>Horizontally acquired antibacterial genes associated with adaptive radiation of ladybird beetles.</title>
        <authorList>
            <person name="Li H.S."/>
            <person name="Tang X.F."/>
            <person name="Huang Y.H."/>
            <person name="Xu Z.Y."/>
            <person name="Chen M.L."/>
            <person name="Du X.Y."/>
            <person name="Qiu B.Y."/>
            <person name="Chen P.T."/>
            <person name="Zhang W."/>
            <person name="Slipinski A."/>
            <person name="Escalona H.E."/>
            <person name="Waterhouse R.M."/>
            <person name="Zwick A."/>
            <person name="Pang H."/>
        </authorList>
    </citation>
    <scope>NUCLEOTIDE SEQUENCE [LARGE SCALE GENOMIC DNA]</scope>
    <source>
        <strain evidence="4">SYSU2018</strain>
    </source>
</reference>
<dbReference type="Proteomes" id="UP001516400">
    <property type="component" value="Unassembled WGS sequence"/>
</dbReference>
<evidence type="ECO:0000256" key="2">
    <source>
        <dbReference type="SAM" id="MobiDB-lite"/>
    </source>
</evidence>
<dbReference type="Pfam" id="PF05225">
    <property type="entry name" value="HTH_psq"/>
    <property type="match status" value="1"/>
</dbReference>
<dbReference type="InterPro" id="IPR007889">
    <property type="entry name" value="HTH_Psq"/>
</dbReference>
<feature type="compositionally biased region" description="Basic and acidic residues" evidence="2">
    <location>
        <begin position="94"/>
        <end position="110"/>
    </location>
</feature>
<evidence type="ECO:0000313" key="5">
    <source>
        <dbReference type="Proteomes" id="UP001516400"/>
    </source>
</evidence>
<dbReference type="GO" id="GO:0005634">
    <property type="term" value="C:nucleus"/>
    <property type="evidence" value="ECO:0007669"/>
    <property type="project" value="UniProtKB-SubCell"/>
</dbReference>
<feature type="non-terminal residue" evidence="4">
    <location>
        <position position="1"/>
    </location>
</feature>
<feature type="region of interest" description="Disordered" evidence="2">
    <location>
        <begin position="94"/>
        <end position="116"/>
    </location>
</feature>
<feature type="domain" description="HTH psq-type" evidence="3">
    <location>
        <begin position="20"/>
        <end position="52"/>
    </location>
</feature>
<evidence type="ECO:0000259" key="3">
    <source>
        <dbReference type="Pfam" id="PF05225"/>
    </source>
</evidence>
<dbReference type="Gene3D" id="1.10.10.60">
    <property type="entry name" value="Homeodomain-like"/>
    <property type="match status" value="1"/>
</dbReference>
<feature type="region of interest" description="Disordered" evidence="2">
    <location>
        <begin position="48"/>
        <end position="79"/>
    </location>
</feature>
<dbReference type="EMBL" id="JABFTP020000124">
    <property type="protein sequence ID" value="KAL3279370.1"/>
    <property type="molecule type" value="Genomic_DNA"/>
</dbReference>
<comment type="caution">
    <text evidence="4">The sequence shown here is derived from an EMBL/GenBank/DDBJ whole genome shotgun (WGS) entry which is preliminary data.</text>
</comment>
<dbReference type="InterPro" id="IPR009057">
    <property type="entry name" value="Homeodomain-like_sf"/>
</dbReference>
<keyword evidence="5" id="KW-1185">Reference proteome</keyword>
<evidence type="ECO:0000256" key="1">
    <source>
        <dbReference type="ARBA" id="ARBA00004123"/>
    </source>
</evidence>
<comment type="subcellular location">
    <subcellularLocation>
        <location evidence="1">Nucleus</location>
    </subcellularLocation>
</comment>
<dbReference type="AlphaFoldDB" id="A0ABD2NLB1"/>
<dbReference type="SUPFAM" id="SSF46689">
    <property type="entry name" value="Homeodomain-like"/>
    <property type="match status" value="1"/>
</dbReference>
<sequence>KQRDIEIEKTKKKGKWDQSNLQTAIDKMLSKEMSLRDASLCYNIPKSTLHDKTSSLNRGQEVSLQPKLEEKENEKTVNEKKTAVKNKFRIAMKEKSKQTKGVEAKRNDRNKPKKRHRWLKHLTRELFA</sequence>
<feature type="compositionally biased region" description="Polar residues" evidence="2">
    <location>
        <begin position="54"/>
        <end position="63"/>
    </location>
</feature>
<gene>
    <name evidence="4" type="ORF">HHI36_016880</name>
</gene>
<accession>A0ABD2NLB1</accession>
<proteinExistence type="predicted"/>